<evidence type="ECO:0000313" key="5">
    <source>
        <dbReference type="EMBL" id="CAD9197892.1"/>
    </source>
</evidence>
<evidence type="ECO:0000256" key="3">
    <source>
        <dbReference type="SAM" id="MobiDB-lite"/>
    </source>
</evidence>
<dbReference type="PROSITE" id="PS00201">
    <property type="entry name" value="FLAVODOXIN"/>
    <property type="match status" value="1"/>
</dbReference>
<dbReference type="EMBL" id="HBGG01000221">
    <property type="protein sequence ID" value="CAD9197892.1"/>
    <property type="molecule type" value="Transcribed_RNA"/>
</dbReference>
<dbReference type="Gene3D" id="2.30.110.10">
    <property type="entry name" value="Electron Transport, Fmn-binding Protein, Chain A"/>
    <property type="match status" value="1"/>
</dbReference>
<evidence type="ECO:0000259" key="4">
    <source>
        <dbReference type="PROSITE" id="PS50902"/>
    </source>
</evidence>
<dbReference type="GO" id="GO:0010181">
    <property type="term" value="F:FMN binding"/>
    <property type="evidence" value="ECO:0007669"/>
    <property type="project" value="InterPro"/>
</dbReference>
<dbReference type="SUPFAM" id="SSF56281">
    <property type="entry name" value="Metallo-hydrolase/oxidoreductase"/>
    <property type="match status" value="1"/>
</dbReference>
<name>A0A7S1WYB4_9CHLO</name>
<dbReference type="InterPro" id="IPR002563">
    <property type="entry name" value="Flavin_Rdtase-like_dom"/>
</dbReference>
<protein>
    <recommendedName>
        <fullName evidence="4">Flavodoxin-like domain-containing protein</fullName>
    </recommendedName>
</protein>
<dbReference type="SMART" id="SM00903">
    <property type="entry name" value="Flavin_Reduct"/>
    <property type="match status" value="1"/>
</dbReference>
<dbReference type="InterPro" id="IPR012349">
    <property type="entry name" value="Split_barrel_FMN-bd"/>
</dbReference>
<accession>A0A7S1WYB4</accession>
<feature type="region of interest" description="Disordered" evidence="3">
    <location>
        <begin position="1"/>
        <end position="43"/>
    </location>
</feature>
<dbReference type="PROSITE" id="PS50902">
    <property type="entry name" value="FLAVODOXIN_LIKE"/>
    <property type="match status" value="1"/>
</dbReference>
<feature type="domain" description="Flavodoxin-like" evidence="4">
    <location>
        <begin position="364"/>
        <end position="504"/>
    </location>
</feature>
<dbReference type="Gene3D" id="3.60.15.10">
    <property type="entry name" value="Ribonuclease Z/Hydroxyacylglutathione hydrolase-like"/>
    <property type="match status" value="1"/>
</dbReference>
<dbReference type="Pfam" id="PF00258">
    <property type="entry name" value="Flavodoxin_1"/>
    <property type="match status" value="1"/>
</dbReference>
<dbReference type="SUPFAM" id="SSF50475">
    <property type="entry name" value="FMN-binding split barrel"/>
    <property type="match status" value="1"/>
</dbReference>
<evidence type="ECO:0000256" key="1">
    <source>
        <dbReference type="ARBA" id="ARBA00022448"/>
    </source>
</evidence>
<gene>
    <name evidence="5" type="ORF">TCHU04912_LOCUS125</name>
</gene>
<keyword evidence="1" id="KW-0813">Transport</keyword>
<evidence type="ECO:0000256" key="2">
    <source>
        <dbReference type="ARBA" id="ARBA00022982"/>
    </source>
</evidence>
<dbReference type="InterPro" id="IPR036866">
    <property type="entry name" value="RibonucZ/Hydroxyglut_hydro"/>
</dbReference>
<dbReference type="InterPro" id="IPR051285">
    <property type="entry name" value="NADH_oxidoreductase_modular"/>
</dbReference>
<dbReference type="GO" id="GO:0009055">
    <property type="term" value="F:electron transfer activity"/>
    <property type="evidence" value="ECO:0007669"/>
    <property type="project" value="InterPro"/>
</dbReference>
<dbReference type="PANTHER" id="PTHR32145">
    <property type="entry name" value="DIFLAVIN FLAVOPROTEIN A 2-RELATED"/>
    <property type="match status" value="1"/>
</dbReference>
<dbReference type="Pfam" id="PF01613">
    <property type="entry name" value="Flavin_Reduct"/>
    <property type="match status" value="1"/>
</dbReference>
<dbReference type="PANTHER" id="PTHR32145:SF31">
    <property type="entry name" value="FLAVIN REDUCTASE-LIKE FMN-BINDING PROTEIN"/>
    <property type="match status" value="1"/>
</dbReference>
<dbReference type="AlphaFoldDB" id="A0A7S1WYB4"/>
<dbReference type="SUPFAM" id="SSF52218">
    <property type="entry name" value="Flavoproteins"/>
    <property type="match status" value="1"/>
</dbReference>
<keyword evidence="2" id="KW-0249">Electron transport</keyword>
<proteinExistence type="predicted"/>
<reference evidence="5" key="1">
    <citation type="submission" date="2021-01" db="EMBL/GenBank/DDBJ databases">
        <authorList>
            <person name="Corre E."/>
            <person name="Pelletier E."/>
            <person name="Niang G."/>
            <person name="Scheremetjew M."/>
            <person name="Finn R."/>
            <person name="Kale V."/>
            <person name="Holt S."/>
            <person name="Cochrane G."/>
            <person name="Meng A."/>
            <person name="Brown T."/>
            <person name="Cohen L."/>
        </authorList>
    </citation>
    <scope>NUCLEOTIDE SEQUENCE</scope>
    <source>
        <strain evidence="5">PLY429</strain>
    </source>
</reference>
<dbReference type="InterPro" id="IPR008254">
    <property type="entry name" value="Flavodoxin/NO_synth"/>
</dbReference>
<sequence length="683" mass="73104">MATTVASVPSVFRLSTGKPRQRQQRRGGISPAARCPSSAKPSAVSVRTGKCISARATTTAHRISVRAAAEAPNAPPPEPEAPKLETEITVTDLGNGVTQLRVNCTDKMAYEVEYSLNKGTSENFYIFQSGSEVTVLGIPDNQFAEAFLDALPSICPLSSIANIIIPHFSPKRLEALAKLIEARCSSGELPMLHCGNPALTPLKTALPESLLEGRDYRVTAVRNGSAIAVGPRRLRVTLTPTPRWPDLFCTFDSATETLFTSKLFSCHICTPDVFDDAGWEELNEDFRHYFECTLAASAKQAKKALKKLAGYVIGDGASANTKASYVRQLAPLHGTIVRDHTTELIREYNEWTDKQIAAAEEATVGVIYASAYGNTTAMAQAISRGIAKAGVGVESLNCEMSDPEEVKELVRRCSGFVLGSPTLGGHMPTPIQEALGAILQEARDARTKPCGVFGSFGWSGEAIDMMHSALKDGGFAFAFDPIRCKFKPTMQMLQICEESGTDLAQAVQKEKRKRSRGAAGPTSIMSSGTEQAVGRIVGSLCVVTARSEDATSAMLASWVSQASFSPPGLTVAVAKERAVESLLTPGSEFVVSVLGDGATKGPMKAMLKAFKPGEDRFQGYETLTAEKSGGIVIPEAASYVECSVLSKLDAGDHWVLYAEVTAGKVLNDSMQTAMHHRKTGTTY</sequence>
<dbReference type="InterPro" id="IPR029039">
    <property type="entry name" value="Flavoprotein-like_sf"/>
</dbReference>
<dbReference type="InterPro" id="IPR001226">
    <property type="entry name" value="Flavodoxin_CS"/>
</dbReference>
<dbReference type="Gene3D" id="3.40.50.360">
    <property type="match status" value="1"/>
</dbReference>
<organism evidence="5">
    <name type="scientific">Tetraselmis chuii</name>
    <dbReference type="NCBI Taxonomy" id="63592"/>
    <lineage>
        <taxon>Eukaryota</taxon>
        <taxon>Viridiplantae</taxon>
        <taxon>Chlorophyta</taxon>
        <taxon>core chlorophytes</taxon>
        <taxon>Chlorodendrophyceae</taxon>
        <taxon>Chlorodendrales</taxon>
        <taxon>Chlorodendraceae</taxon>
        <taxon>Tetraselmis</taxon>
    </lineage>
</organism>